<dbReference type="RefSeq" id="WP_078981431.1">
    <property type="nucleotide sequence ID" value="NZ_MWQN01000003.1"/>
</dbReference>
<sequence>MDDFFGVSGDEAPGDAVRELAEQTTRPDWVEPDPAADLVPRLRVACDLPGSPWRLRGTTLLPGGILAVDVEHARPRSPRLLADAIELLAGVAGPAFFVHHTDAATFDCVTGTLRSDTPGPGRGHLLRLRLTGPGPDGRPTLRAHAQALIPAP</sequence>
<evidence type="ECO:0000313" key="2">
    <source>
        <dbReference type="Proteomes" id="UP000190037"/>
    </source>
</evidence>
<dbReference type="STRING" id="159449.B4N89_39950"/>
<proteinExistence type="predicted"/>
<accession>A0A1T3NNV6</accession>
<gene>
    <name evidence="1" type="ORF">B4N89_39950</name>
</gene>
<dbReference type="Proteomes" id="UP000190037">
    <property type="component" value="Unassembled WGS sequence"/>
</dbReference>
<dbReference type="AlphaFoldDB" id="A0A1T3NNV6"/>
<keyword evidence="2" id="KW-1185">Reference proteome</keyword>
<dbReference type="EMBL" id="MWQN01000003">
    <property type="protein sequence ID" value="OPC78340.1"/>
    <property type="molecule type" value="Genomic_DNA"/>
</dbReference>
<name>A0A1T3NNV6_9ACTN</name>
<dbReference type="OrthoDB" id="9827269at2"/>
<organism evidence="1 2">
    <name type="scientific">Embleya scabrispora</name>
    <dbReference type="NCBI Taxonomy" id="159449"/>
    <lineage>
        <taxon>Bacteria</taxon>
        <taxon>Bacillati</taxon>
        <taxon>Actinomycetota</taxon>
        <taxon>Actinomycetes</taxon>
        <taxon>Kitasatosporales</taxon>
        <taxon>Streptomycetaceae</taxon>
        <taxon>Embleya</taxon>
    </lineage>
</organism>
<evidence type="ECO:0000313" key="1">
    <source>
        <dbReference type="EMBL" id="OPC78340.1"/>
    </source>
</evidence>
<reference evidence="1 2" key="1">
    <citation type="submission" date="2017-03" db="EMBL/GenBank/DDBJ databases">
        <title>Draft genome sequence of Streptomyces scabrisporus NF3, endophyte isolated from Amphipterygium adstringens.</title>
        <authorList>
            <person name="Vazquez M."/>
            <person name="Ceapa C.D."/>
            <person name="Rodriguez Luna D."/>
            <person name="Sanchez Esquivel S."/>
        </authorList>
    </citation>
    <scope>NUCLEOTIDE SEQUENCE [LARGE SCALE GENOMIC DNA]</scope>
    <source>
        <strain evidence="1 2">NF3</strain>
    </source>
</reference>
<protein>
    <submittedName>
        <fullName evidence="1">Uncharacterized protein</fullName>
    </submittedName>
</protein>
<comment type="caution">
    <text evidence="1">The sequence shown here is derived from an EMBL/GenBank/DDBJ whole genome shotgun (WGS) entry which is preliminary data.</text>
</comment>